<evidence type="ECO:0000313" key="3">
    <source>
        <dbReference type="Proteomes" id="UP000236291"/>
    </source>
</evidence>
<reference evidence="2 3" key="2">
    <citation type="journal article" date="2017" name="Front. Plant Sci.">
        <title>Gene Classification and Mining of Molecular Markers Useful in Red Clover (Trifolium pratense) Breeding.</title>
        <authorList>
            <person name="Istvanek J."/>
            <person name="Dluhosova J."/>
            <person name="Dluhos P."/>
            <person name="Patkova L."/>
            <person name="Nedelnik J."/>
            <person name="Repkova J."/>
        </authorList>
    </citation>
    <scope>NUCLEOTIDE SEQUENCE [LARGE SCALE GENOMIC DNA]</scope>
    <source>
        <strain evidence="3">cv. Tatra</strain>
        <tissue evidence="2">Young leaves</tissue>
    </source>
</reference>
<organism evidence="2 3">
    <name type="scientific">Trifolium pratense</name>
    <name type="common">Red clover</name>
    <dbReference type="NCBI Taxonomy" id="57577"/>
    <lineage>
        <taxon>Eukaryota</taxon>
        <taxon>Viridiplantae</taxon>
        <taxon>Streptophyta</taxon>
        <taxon>Embryophyta</taxon>
        <taxon>Tracheophyta</taxon>
        <taxon>Spermatophyta</taxon>
        <taxon>Magnoliopsida</taxon>
        <taxon>eudicotyledons</taxon>
        <taxon>Gunneridae</taxon>
        <taxon>Pentapetalae</taxon>
        <taxon>rosids</taxon>
        <taxon>fabids</taxon>
        <taxon>Fabales</taxon>
        <taxon>Fabaceae</taxon>
        <taxon>Papilionoideae</taxon>
        <taxon>50 kb inversion clade</taxon>
        <taxon>NPAAA clade</taxon>
        <taxon>Hologalegina</taxon>
        <taxon>IRL clade</taxon>
        <taxon>Trifolieae</taxon>
        <taxon>Trifolium</taxon>
    </lineage>
</organism>
<evidence type="ECO:0000313" key="2">
    <source>
        <dbReference type="EMBL" id="PNX58977.1"/>
    </source>
</evidence>
<name>A0A2K3JY56_TRIPR</name>
<dbReference type="EMBL" id="ASHM01129943">
    <property type="protein sequence ID" value="PNX58977.1"/>
    <property type="molecule type" value="Genomic_DNA"/>
</dbReference>
<comment type="caution">
    <text evidence="2">The sequence shown here is derived from an EMBL/GenBank/DDBJ whole genome shotgun (WGS) entry which is preliminary data.</text>
</comment>
<gene>
    <name evidence="2" type="ORF">L195_g059456</name>
</gene>
<feature type="region of interest" description="Disordered" evidence="1">
    <location>
        <begin position="1"/>
        <end position="68"/>
    </location>
</feature>
<proteinExistence type="predicted"/>
<feature type="compositionally biased region" description="Low complexity" evidence="1">
    <location>
        <begin position="1"/>
        <end position="17"/>
    </location>
</feature>
<accession>A0A2K3JY56</accession>
<dbReference type="AlphaFoldDB" id="A0A2K3JY56"/>
<feature type="non-terminal residue" evidence="2">
    <location>
        <position position="1"/>
    </location>
</feature>
<protein>
    <submittedName>
        <fullName evidence="2">Serrate RNA effector molecule</fullName>
    </submittedName>
</protein>
<reference evidence="2 3" key="1">
    <citation type="journal article" date="2014" name="Am. J. Bot.">
        <title>Genome assembly and annotation for red clover (Trifolium pratense; Fabaceae).</title>
        <authorList>
            <person name="Istvanek J."/>
            <person name="Jaros M."/>
            <person name="Krenek A."/>
            <person name="Repkova J."/>
        </authorList>
    </citation>
    <scope>NUCLEOTIDE SEQUENCE [LARGE SCALE GENOMIC DNA]</scope>
    <source>
        <strain evidence="3">cv. Tatra</strain>
        <tissue evidence="2">Young leaves</tissue>
    </source>
</reference>
<dbReference type="Proteomes" id="UP000236291">
    <property type="component" value="Unassembled WGS sequence"/>
</dbReference>
<evidence type="ECO:0000256" key="1">
    <source>
        <dbReference type="SAM" id="MobiDB-lite"/>
    </source>
</evidence>
<sequence>RNPGLSASSSSKSAHASEPNSEEEADGKQRRHGRGFNKQSDFTAALKTHPISSNTSRCSTFSGPCSQA</sequence>
<feature type="compositionally biased region" description="Polar residues" evidence="1">
    <location>
        <begin position="50"/>
        <end position="68"/>
    </location>
</feature>